<dbReference type="Pfam" id="PF04986">
    <property type="entry name" value="Y2_Tnp"/>
    <property type="match status" value="1"/>
</dbReference>
<sequence>MKHIHYDSLRFSFQKQLLDRMAAKLDSAEFKKVKNQCYRDYSDGFYVYCPSSSHQSTQDGVDYIIRYVGRPAMAQSQIED</sequence>
<organism evidence="2 3">
    <name type="scientific">Holdemania filiformis</name>
    <dbReference type="NCBI Taxonomy" id="61171"/>
    <lineage>
        <taxon>Bacteria</taxon>
        <taxon>Bacillati</taxon>
        <taxon>Bacillota</taxon>
        <taxon>Erysipelotrichia</taxon>
        <taxon>Erysipelotrichales</taxon>
        <taxon>Erysipelotrichaceae</taxon>
        <taxon>Holdemania</taxon>
    </lineage>
</organism>
<proteinExistence type="predicted"/>
<dbReference type="GO" id="GO:0003677">
    <property type="term" value="F:DNA binding"/>
    <property type="evidence" value="ECO:0007669"/>
    <property type="project" value="InterPro"/>
</dbReference>
<accession>A0A412FZK8</accession>
<dbReference type="GO" id="GO:0004803">
    <property type="term" value="F:transposase activity"/>
    <property type="evidence" value="ECO:0007669"/>
    <property type="project" value="InterPro"/>
</dbReference>
<protein>
    <recommendedName>
        <fullName evidence="1">Transposase IS801/IS1294 domain-containing protein</fullName>
    </recommendedName>
</protein>
<comment type="caution">
    <text evidence="2">The sequence shown here is derived from an EMBL/GenBank/DDBJ whole genome shotgun (WGS) entry which is preliminary data.</text>
</comment>
<evidence type="ECO:0000259" key="1">
    <source>
        <dbReference type="Pfam" id="PF04986"/>
    </source>
</evidence>
<dbReference type="Proteomes" id="UP000284178">
    <property type="component" value="Unassembled WGS sequence"/>
</dbReference>
<reference evidence="2 3" key="1">
    <citation type="submission" date="2018-08" db="EMBL/GenBank/DDBJ databases">
        <title>A genome reference for cultivated species of the human gut microbiota.</title>
        <authorList>
            <person name="Zou Y."/>
            <person name="Xue W."/>
            <person name="Luo G."/>
        </authorList>
    </citation>
    <scope>NUCLEOTIDE SEQUENCE [LARGE SCALE GENOMIC DNA]</scope>
    <source>
        <strain evidence="2 3">AF24-29</strain>
    </source>
</reference>
<keyword evidence="3" id="KW-1185">Reference proteome</keyword>
<evidence type="ECO:0000313" key="2">
    <source>
        <dbReference type="EMBL" id="RGR73598.1"/>
    </source>
</evidence>
<name>A0A412FZK8_9FIRM</name>
<evidence type="ECO:0000313" key="3">
    <source>
        <dbReference type="Proteomes" id="UP000284178"/>
    </source>
</evidence>
<dbReference type="AlphaFoldDB" id="A0A412FZK8"/>
<dbReference type="GO" id="GO:0006313">
    <property type="term" value="P:DNA transposition"/>
    <property type="evidence" value="ECO:0007669"/>
    <property type="project" value="InterPro"/>
</dbReference>
<feature type="domain" description="Transposase IS801/IS1294" evidence="1">
    <location>
        <begin position="14"/>
        <end position="78"/>
    </location>
</feature>
<dbReference type="EMBL" id="QRUP01000011">
    <property type="protein sequence ID" value="RGR73598.1"/>
    <property type="molecule type" value="Genomic_DNA"/>
</dbReference>
<dbReference type="InterPro" id="IPR007069">
    <property type="entry name" value="Transposase_32"/>
</dbReference>
<gene>
    <name evidence="2" type="ORF">DWY25_10260</name>
</gene>